<dbReference type="AlphaFoldDB" id="A0AAV1XJZ9"/>
<sequence>MVKDIMSKKSIGSLMRKKLSDITNTQLQDQTIHPTQQENALDTCYIDDKACIQQLLKERVALMKLVAEKNKMIEWSRAEMQMLRSQFQKLQLQNLNLAQSNSHMLAELNLGRERIKAMQHEILWRTALLKGDNVEVVGKVEMNYENNESLSQPQINDEGEKSEQPYRKDSTHKKSNVNRRRSIRRRSTGCSSSPASSANNARKEKVEDKRHCAKLGMGELKPLENLFEIEDAKYHVIQSRRSYLRGSQDENGNNSTPRNETPRCSFGIPLYKSVEKAKSYKDTDSSKTKSQSAKTRQG</sequence>
<feature type="compositionally biased region" description="Low complexity" evidence="1">
    <location>
        <begin position="288"/>
        <end position="298"/>
    </location>
</feature>
<gene>
    <name evidence="2" type="ORF">LLUT_LOCUS23011</name>
</gene>
<protein>
    <recommendedName>
        <fullName evidence="4">Shugoshin C-terminal domain-containing protein</fullName>
    </recommendedName>
</protein>
<proteinExistence type="predicted"/>
<feature type="compositionally biased region" description="Basic and acidic residues" evidence="1">
    <location>
        <begin position="158"/>
        <end position="169"/>
    </location>
</feature>
<comment type="caution">
    <text evidence="2">The sequence shown here is derived from an EMBL/GenBank/DDBJ whole genome shotgun (WGS) entry which is preliminary data.</text>
</comment>
<evidence type="ECO:0000256" key="1">
    <source>
        <dbReference type="SAM" id="MobiDB-lite"/>
    </source>
</evidence>
<dbReference type="GO" id="GO:0034090">
    <property type="term" value="P:maintenance of meiotic sister chromatid cohesion"/>
    <property type="evidence" value="ECO:0007669"/>
    <property type="project" value="InterPro"/>
</dbReference>
<dbReference type="PANTHER" id="PTHR34373">
    <property type="entry name" value="SHUGOSHIN 2"/>
    <property type="match status" value="1"/>
</dbReference>
<dbReference type="PANTHER" id="PTHR34373:SF8">
    <property type="entry name" value="SHUGOSHIN"/>
    <property type="match status" value="1"/>
</dbReference>
<feature type="region of interest" description="Disordered" evidence="1">
    <location>
        <begin position="145"/>
        <end position="208"/>
    </location>
</feature>
<feature type="compositionally biased region" description="Basic residues" evidence="1">
    <location>
        <begin position="170"/>
        <end position="187"/>
    </location>
</feature>
<organism evidence="2 3">
    <name type="scientific">Lupinus luteus</name>
    <name type="common">European yellow lupine</name>
    <dbReference type="NCBI Taxonomy" id="3873"/>
    <lineage>
        <taxon>Eukaryota</taxon>
        <taxon>Viridiplantae</taxon>
        <taxon>Streptophyta</taxon>
        <taxon>Embryophyta</taxon>
        <taxon>Tracheophyta</taxon>
        <taxon>Spermatophyta</taxon>
        <taxon>Magnoliopsida</taxon>
        <taxon>eudicotyledons</taxon>
        <taxon>Gunneridae</taxon>
        <taxon>Pentapetalae</taxon>
        <taxon>rosids</taxon>
        <taxon>fabids</taxon>
        <taxon>Fabales</taxon>
        <taxon>Fabaceae</taxon>
        <taxon>Papilionoideae</taxon>
        <taxon>50 kb inversion clade</taxon>
        <taxon>genistoids sensu lato</taxon>
        <taxon>core genistoids</taxon>
        <taxon>Genisteae</taxon>
        <taxon>Lupinus</taxon>
    </lineage>
</organism>
<dbReference type="InterPro" id="IPR044693">
    <property type="entry name" value="SGO_plant"/>
</dbReference>
<feature type="compositionally biased region" description="Polar residues" evidence="1">
    <location>
        <begin position="145"/>
        <end position="155"/>
    </location>
</feature>
<feature type="compositionally biased region" description="Basic and acidic residues" evidence="1">
    <location>
        <begin position="273"/>
        <end position="287"/>
    </location>
</feature>
<evidence type="ECO:0000313" key="2">
    <source>
        <dbReference type="EMBL" id="CAL0321951.1"/>
    </source>
</evidence>
<feature type="region of interest" description="Disordered" evidence="1">
    <location>
        <begin position="245"/>
        <end position="298"/>
    </location>
</feature>
<evidence type="ECO:0000313" key="3">
    <source>
        <dbReference type="Proteomes" id="UP001497480"/>
    </source>
</evidence>
<dbReference type="GO" id="GO:0000775">
    <property type="term" value="C:chromosome, centromeric region"/>
    <property type="evidence" value="ECO:0007669"/>
    <property type="project" value="InterPro"/>
</dbReference>
<feature type="compositionally biased region" description="Low complexity" evidence="1">
    <location>
        <begin position="188"/>
        <end position="200"/>
    </location>
</feature>
<dbReference type="EMBL" id="CAXHTB010000016">
    <property type="protein sequence ID" value="CAL0321951.1"/>
    <property type="molecule type" value="Genomic_DNA"/>
</dbReference>
<name>A0AAV1XJZ9_LUPLU</name>
<evidence type="ECO:0008006" key="4">
    <source>
        <dbReference type="Google" id="ProtNLM"/>
    </source>
</evidence>
<reference evidence="2 3" key="1">
    <citation type="submission" date="2024-03" db="EMBL/GenBank/DDBJ databases">
        <authorList>
            <person name="Martinez-Hernandez J."/>
        </authorList>
    </citation>
    <scope>NUCLEOTIDE SEQUENCE [LARGE SCALE GENOMIC DNA]</scope>
</reference>
<accession>A0AAV1XJZ9</accession>
<keyword evidence="3" id="KW-1185">Reference proteome</keyword>
<feature type="compositionally biased region" description="Polar residues" evidence="1">
    <location>
        <begin position="249"/>
        <end position="259"/>
    </location>
</feature>
<dbReference type="Proteomes" id="UP001497480">
    <property type="component" value="Unassembled WGS sequence"/>
</dbReference>
<dbReference type="GO" id="GO:0045144">
    <property type="term" value="P:meiotic sister chromatid segregation"/>
    <property type="evidence" value="ECO:0007669"/>
    <property type="project" value="InterPro"/>
</dbReference>